<comment type="caution">
    <text evidence="1">The sequence shown here is derived from an EMBL/GenBank/DDBJ whole genome shotgun (WGS) entry which is preliminary data.</text>
</comment>
<accession>A0ACC0U804</accession>
<dbReference type="Proteomes" id="UP001207468">
    <property type="component" value="Unassembled WGS sequence"/>
</dbReference>
<gene>
    <name evidence="1" type="ORF">F5148DRAFT_1299783</name>
</gene>
<reference evidence="1" key="1">
    <citation type="submission" date="2021-03" db="EMBL/GenBank/DDBJ databases">
        <title>Evolutionary priming and transition to the ectomycorrhizal habit in an iconic lineage of mushroom-forming fungi: is preadaptation a requirement?</title>
        <authorList>
            <consortium name="DOE Joint Genome Institute"/>
            <person name="Looney B.P."/>
            <person name="Miyauchi S."/>
            <person name="Morin E."/>
            <person name="Drula E."/>
            <person name="Courty P.E."/>
            <person name="Chicoki N."/>
            <person name="Fauchery L."/>
            <person name="Kohler A."/>
            <person name="Kuo A."/>
            <person name="LaButti K."/>
            <person name="Pangilinan J."/>
            <person name="Lipzen A."/>
            <person name="Riley R."/>
            <person name="Andreopoulos W."/>
            <person name="He G."/>
            <person name="Johnson J."/>
            <person name="Barry K.W."/>
            <person name="Grigoriev I.V."/>
            <person name="Nagy L."/>
            <person name="Hibbett D."/>
            <person name="Henrissat B."/>
            <person name="Matheny P.B."/>
            <person name="Labbe J."/>
            <person name="Martin A.F."/>
        </authorList>
    </citation>
    <scope>NUCLEOTIDE SEQUENCE</scope>
    <source>
        <strain evidence="1">BPL698</strain>
    </source>
</reference>
<sequence>MPSPSSMPSRHVLELCTSSTTLISESAKELDQPVARAAKRLSNNHGAAFKQHRDAPPEDNRTDELGIVEKCGRFPRRPSNLFLQVYRNVLQALDTHPFAGLVSPCLLGCSGVIPLSIISVIPDIMKHYADLIVRAEAEILFATNYWEKSASSNIISDSLRELSKRVEARGGAKVVMKLMYDRGNVKQALKHRIVVKPVYWSRIGLPNQDEIPGVDLEVINYHRPLLGTFHAKYIVVDRRVACLNSNNVQDRPNIEMMVQLEGPVVDSIYDMALLSWSNAMKPPLPLHAISPIYPHVYKFHEDNESLRYINEETMARATRAHLKERHIINEAQGVQHDRQQCSIDSVTADMKRADLIVRHPSMHMPSLPKDAVDTGRRGSLSSQTENRKRGETMESHPNVIEPSQRGSAKSNANGGALGQASVGTHTREKDTSINNNGTVDAPTLPNAKSADHQPTSHDGSAGETGGDFCPYILHDPHEPVPIALVNRCPTGRPGHYRIRRFPQDVAWLSAMRLAQKSVFIQTPTFNASPIVSSALDACRRGVRVTLYLDLGFNDQGEMIPFQGGTNEEVVHRMYTTLNSERNGAEKRLEVFWYTGKDQTKPLNAAMKRRNCHVKFMSVDDQIAILGSGNQDTQSWFHSQEVNVMVDSPELVSAWLRGIDANQNTRLYGRVSDRDGIWRSRDGEVIQASGVAASSFFTRLKGLYGVMARISGSGKF</sequence>
<evidence type="ECO:0000313" key="1">
    <source>
        <dbReference type="EMBL" id="KAI9507309.1"/>
    </source>
</evidence>
<name>A0ACC0U804_9AGAM</name>
<dbReference type="EMBL" id="JAGFNK010000131">
    <property type="protein sequence ID" value="KAI9507309.1"/>
    <property type="molecule type" value="Genomic_DNA"/>
</dbReference>
<protein>
    <submittedName>
        <fullName evidence="1">Uncharacterized protein</fullName>
    </submittedName>
</protein>
<feature type="non-terminal residue" evidence="1">
    <location>
        <position position="1"/>
    </location>
</feature>
<evidence type="ECO:0000313" key="2">
    <source>
        <dbReference type="Proteomes" id="UP001207468"/>
    </source>
</evidence>
<keyword evidence="2" id="KW-1185">Reference proteome</keyword>
<proteinExistence type="predicted"/>
<organism evidence="1 2">
    <name type="scientific">Russula earlei</name>
    <dbReference type="NCBI Taxonomy" id="71964"/>
    <lineage>
        <taxon>Eukaryota</taxon>
        <taxon>Fungi</taxon>
        <taxon>Dikarya</taxon>
        <taxon>Basidiomycota</taxon>
        <taxon>Agaricomycotina</taxon>
        <taxon>Agaricomycetes</taxon>
        <taxon>Russulales</taxon>
        <taxon>Russulaceae</taxon>
        <taxon>Russula</taxon>
    </lineage>
</organism>